<dbReference type="AlphaFoldDB" id="A0A4C1VXY5"/>
<sequence>MRAHRSDKRHRGKLKALAAIVTLTCLFVGLQRVVYSACICPVKRAISSRISNKVNAIAQDRRLTTKPLVSRGEAGGDGL</sequence>
<protein>
    <submittedName>
        <fullName evidence="1">Uncharacterized protein</fullName>
    </submittedName>
</protein>
<accession>A0A4C1VXY5</accession>
<keyword evidence="2" id="KW-1185">Reference proteome</keyword>
<reference evidence="1 2" key="1">
    <citation type="journal article" date="2019" name="Commun. Biol.">
        <title>The bagworm genome reveals a unique fibroin gene that provides high tensile strength.</title>
        <authorList>
            <person name="Kono N."/>
            <person name="Nakamura H."/>
            <person name="Ohtoshi R."/>
            <person name="Tomita M."/>
            <person name="Numata K."/>
            <person name="Arakawa K."/>
        </authorList>
    </citation>
    <scope>NUCLEOTIDE SEQUENCE [LARGE SCALE GENOMIC DNA]</scope>
</reference>
<evidence type="ECO:0000313" key="1">
    <source>
        <dbReference type="EMBL" id="GBP43888.1"/>
    </source>
</evidence>
<evidence type="ECO:0000313" key="2">
    <source>
        <dbReference type="Proteomes" id="UP000299102"/>
    </source>
</evidence>
<dbReference type="Proteomes" id="UP000299102">
    <property type="component" value="Unassembled WGS sequence"/>
</dbReference>
<name>A0A4C1VXY5_EUMVA</name>
<proteinExistence type="predicted"/>
<dbReference type="EMBL" id="BGZK01000444">
    <property type="protein sequence ID" value="GBP43888.1"/>
    <property type="molecule type" value="Genomic_DNA"/>
</dbReference>
<comment type="caution">
    <text evidence="1">The sequence shown here is derived from an EMBL/GenBank/DDBJ whole genome shotgun (WGS) entry which is preliminary data.</text>
</comment>
<gene>
    <name evidence="1" type="ORF">EVAR_41744_1</name>
</gene>
<organism evidence="1 2">
    <name type="scientific">Eumeta variegata</name>
    <name type="common">Bagworm moth</name>
    <name type="synonym">Eumeta japonica</name>
    <dbReference type="NCBI Taxonomy" id="151549"/>
    <lineage>
        <taxon>Eukaryota</taxon>
        <taxon>Metazoa</taxon>
        <taxon>Ecdysozoa</taxon>
        <taxon>Arthropoda</taxon>
        <taxon>Hexapoda</taxon>
        <taxon>Insecta</taxon>
        <taxon>Pterygota</taxon>
        <taxon>Neoptera</taxon>
        <taxon>Endopterygota</taxon>
        <taxon>Lepidoptera</taxon>
        <taxon>Glossata</taxon>
        <taxon>Ditrysia</taxon>
        <taxon>Tineoidea</taxon>
        <taxon>Psychidae</taxon>
        <taxon>Oiketicinae</taxon>
        <taxon>Eumeta</taxon>
    </lineage>
</organism>